<evidence type="ECO:0000313" key="3">
    <source>
        <dbReference type="Proteomes" id="UP001642484"/>
    </source>
</evidence>
<feature type="domain" description="RNase H type-1" evidence="1">
    <location>
        <begin position="393"/>
        <end position="549"/>
    </location>
</feature>
<dbReference type="Gene3D" id="3.30.420.10">
    <property type="entry name" value="Ribonuclease H-like superfamily/Ribonuclease H"/>
    <property type="match status" value="1"/>
</dbReference>
<proteinExistence type="predicted"/>
<dbReference type="InterPro" id="IPR036397">
    <property type="entry name" value="RNaseH_sf"/>
</dbReference>
<keyword evidence="3" id="KW-1185">Reference proteome</keyword>
<dbReference type="InterPro" id="IPR012337">
    <property type="entry name" value="RNaseH-like_sf"/>
</dbReference>
<protein>
    <recommendedName>
        <fullName evidence="1">RNase H type-1 domain-containing protein</fullName>
    </recommendedName>
</protein>
<dbReference type="InterPro" id="IPR002156">
    <property type="entry name" value="RNaseH_domain"/>
</dbReference>
<accession>A0ABP0JP93</accession>
<organism evidence="2 3">
    <name type="scientific">Durusdinium trenchii</name>
    <dbReference type="NCBI Taxonomy" id="1381693"/>
    <lineage>
        <taxon>Eukaryota</taxon>
        <taxon>Sar</taxon>
        <taxon>Alveolata</taxon>
        <taxon>Dinophyceae</taxon>
        <taxon>Suessiales</taxon>
        <taxon>Symbiodiniaceae</taxon>
        <taxon>Durusdinium</taxon>
    </lineage>
</organism>
<evidence type="ECO:0000259" key="1">
    <source>
        <dbReference type="PROSITE" id="PS50879"/>
    </source>
</evidence>
<dbReference type="Proteomes" id="UP001642484">
    <property type="component" value="Unassembled WGS sequence"/>
</dbReference>
<sequence>MVPGLSWAFKVDGRLTRSGAGKTSSRGVHSVVLGDVEYADDTQIFGDQEEVSLAENIFVQTLHDGAQQEHPDKREKLILCAGGRGATEVLNQFERKTLKHLGAFLSDAADYWPDNKVLYWPAANPVSGLPLKFAKRNRYSFGIRRALGLDAFNMREFNIADAALRRLVHWDTFEHLLHRQVLRWVRHIARMPISRLPKIALFGWPEGMTRHRSCRFTFPMWVKWVLAKHQISHMDWFRRAQKPSDNWLRLINSLLPRQGPSRDDDRLINSWRPGLPLPPDPAAMLTDAAPPQVDPFSDAEETCIAPSWPCPACPYVGASAKALQTHYDNLHAPQDPAVTTVFHSMCPKCSQVFVTAREVRRHQCPVLPQTVDDIPVIPALIPSSVPPALVPNSPMGWALYTDGAGPDDRHPGAGWGVAIWEGSLSSDLPNFELFGPVPTAEWDARWLGARTASNNTGELTAVAEALLWLEKEAPGPACAPATIWFDSTYAHDIITGISAPAANEELATTAVDIYRRISTLRVIQWCKVKGHSGNPGNDYADALADKGRAGEQTRHSPRWLLPVGSPAPCDPLLTDHCWRCGKVYTGLSHARQLAGHEAYCKVPGAPPASIPCRRGCGRSFEWRFAEGKRKQAHHAREFRHTHEKICRGSEALTRVCPTCDLPFSASTSDEMILQHRNG</sequence>
<name>A0ABP0JP93_9DINO</name>
<reference evidence="2 3" key="1">
    <citation type="submission" date="2024-02" db="EMBL/GenBank/DDBJ databases">
        <authorList>
            <person name="Chen Y."/>
            <person name="Shah S."/>
            <person name="Dougan E. K."/>
            <person name="Thang M."/>
            <person name="Chan C."/>
        </authorList>
    </citation>
    <scope>NUCLEOTIDE SEQUENCE [LARGE SCALE GENOMIC DNA]</scope>
</reference>
<comment type="caution">
    <text evidence="2">The sequence shown here is derived from an EMBL/GenBank/DDBJ whole genome shotgun (WGS) entry which is preliminary data.</text>
</comment>
<dbReference type="Pfam" id="PF00075">
    <property type="entry name" value="RNase_H"/>
    <property type="match status" value="1"/>
</dbReference>
<dbReference type="EMBL" id="CAXAMN010005925">
    <property type="protein sequence ID" value="CAK9015894.1"/>
    <property type="molecule type" value="Genomic_DNA"/>
</dbReference>
<dbReference type="SUPFAM" id="SSF53098">
    <property type="entry name" value="Ribonuclease H-like"/>
    <property type="match status" value="1"/>
</dbReference>
<gene>
    <name evidence="2" type="ORF">CCMP2556_LOCUS12272</name>
</gene>
<dbReference type="PROSITE" id="PS50879">
    <property type="entry name" value="RNASE_H_1"/>
    <property type="match status" value="1"/>
</dbReference>
<evidence type="ECO:0000313" key="2">
    <source>
        <dbReference type="EMBL" id="CAK9015894.1"/>
    </source>
</evidence>